<sequence length="127" mass="14275">MQALVSTQLEDSRGTFCKYLTFFFCAALSSSILFSVNSRCLGLPEPPALSPRCSDCHSLPPCCRLETLSISKLRQSQASSSLFVNWLSEITVLHCRVSKASKILFHIHCLIFFFPVCFQAEECIQFL</sequence>
<dbReference type="EMBL" id="JACASE010000005">
    <property type="protein sequence ID" value="KAF6465781.1"/>
    <property type="molecule type" value="Genomic_DNA"/>
</dbReference>
<evidence type="ECO:0000313" key="2">
    <source>
        <dbReference type="Proteomes" id="UP000593571"/>
    </source>
</evidence>
<keyword evidence="2" id="KW-1185">Reference proteome</keyword>
<organism evidence="1 2">
    <name type="scientific">Rousettus aegyptiacus</name>
    <name type="common">Egyptian fruit bat</name>
    <name type="synonym">Pteropus aegyptiacus</name>
    <dbReference type="NCBI Taxonomy" id="9407"/>
    <lineage>
        <taxon>Eukaryota</taxon>
        <taxon>Metazoa</taxon>
        <taxon>Chordata</taxon>
        <taxon>Craniata</taxon>
        <taxon>Vertebrata</taxon>
        <taxon>Euteleostomi</taxon>
        <taxon>Mammalia</taxon>
        <taxon>Eutheria</taxon>
        <taxon>Laurasiatheria</taxon>
        <taxon>Chiroptera</taxon>
        <taxon>Yinpterochiroptera</taxon>
        <taxon>Pteropodoidea</taxon>
        <taxon>Pteropodidae</taxon>
        <taxon>Rousettinae</taxon>
        <taxon>Rousettus</taxon>
    </lineage>
</organism>
<accession>A0A7J8H135</accession>
<protein>
    <submittedName>
        <fullName evidence="1">Uncharacterized protein</fullName>
    </submittedName>
</protein>
<comment type="caution">
    <text evidence="1">The sequence shown here is derived from an EMBL/GenBank/DDBJ whole genome shotgun (WGS) entry which is preliminary data.</text>
</comment>
<dbReference type="AlphaFoldDB" id="A0A7J8H135"/>
<reference evidence="1 2" key="1">
    <citation type="journal article" date="2020" name="Nature">
        <title>Six reference-quality genomes reveal evolution of bat adaptations.</title>
        <authorList>
            <person name="Jebb D."/>
            <person name="Huang Z."/>
            <person name="Pippel M."/>
            <person name="Hughes G.M."/>
            <person name="Lavrichenko K."/>
            <person name="Devanna P."/>
            <person name="Winkler S."/>
            <person name="Jermiin L.S."/>
            <person name="Skirmuntt E.C."/>
            <person name="Katzourakis A."/>
            <person name="Burkitt-Gray L."/>
            <person name="Ray D.A."/>
            <person name="Sullivan K.A.M."/>
            <person name="Roscito J.G."/>
            <person name="Kirilenko B.M."/>
            <person name="Davalos L.M."/>
            <person name="Corthals A.P."/>
            <person name="Power M.L."/>
            <person name="Jones G."/>
            <person name="Ransome R.D."/>
            <person name="Dechmann D.K.N."/>
            <person name="Locatelli A.G."/>
            <person name="Puechmaille S.J."/>
            <person name="Fedrigo O."/>
            <person name="Jarvis E.D."/>
            <person name="Hiller M."/>
            <person name="Vernes S.C."/>
            <person name="Myers E.W."/>
            <person name="Teeling E.C."/>
        </authorList>
    </citation>
    <scope>NUCLEOTIDE SEQUENCE [LARGE SCALE GENOMIC DNA]</scope>
    <source>
        <strain evidence="1">MRouAeg1</strain>
        <tissue evidence="1">Muscle</tissue>
    </source>
</reference>
<name>A0A7J8H135_ROUAE</name>
<dbReference type="Proteomes" id="UP000593571">
    <property type="component" value="Unassembled WGS sequence"/>
</dbReference>
<gene>
    <name evidence="1" type="ORF">HJG63_011197</name>
</gene>
<evidence type="ECO:0000313" key="1">
    <source>
        <dbReference type="EMBL" id="KAF6465781.1"/>
    </source>
</evidence>
<proteinExistence type="predicted"/>